<comment type="similarity">
    <text evidence="7">Belongs to the TonB-dependent receptor family.</text>
</comment>
<evidence type="ECO:0000256" key="1">
    <source>
        <dbReference type="ARBA" id="ARBA00004571"/>
    </source>
</evidence>
<keyword evidence="4 7" id="KW-0812">Transmembrane</keyword>
<dbReference type="Proteomes" id="UP000283589">
    <property type="component" value="Unassembled WGS sequence"/>
</dbReference>
<keyword evidence="2 7" id="KW-0813">Transport</keyword>
<evidence type="ECO:0000313" key="10">
    <source>
        <dbReference type="EMBL" id="RGV30872.1"/>
    </source>
</evidence>
<keyword evidence="3 7" id="KW-1134">Transmembrane beta strand</keyword>
<dbReference type="InterPro" id="IPR011662">
    <property type="entry name" value="Secretin/TonB_short_N"/>
</dbReference>
<proteinExistence type="inferred from homology"/>
<gene>
    <name evidence="10" type="ORF">DWW18_19635</name>
</gene>
<keyword evidence="5 7" id="KW-0472">Membrane</keyword>
<dbReference type="Gene3D" id="2.40.170.20">
    <property type="entry name" value="TonB-dependent receptor, beta-barrel domain"/>
    <property type="match status" value="1"/>
</dbReference>
<accession>A0A412WUF0</accession>
<reference evidence="10 11" key="1">
    <citation type="submission" date="2018-08" db="EMBL/GenBank/DDBJ databases">
        <title>A genome reference for cultivated species of the human gut microbiota.</title>
        <authorList>
            <person name="Zou Y."/>
            <person name="Xue W."/>
            <person name="Luo G."/>
        </authorList>
    </citation>
    <scope>NUCLEOTIDE SEQUENCE [LARGE SCALE GENOMIC DNA]</scope>
    <source>
        <strain evidence="10 11">AF14-49</strain>
    </source>
</reference>
<keyword evidence="6 7" id="KW-0998">Cell outer membrane</keyword>
<dbReference type="SMART" id="SM00965">
    <property type="entry name" value="STN"/>
    <property type="match status" value="1"/>
</dbReference>
<sequence>MKKERKCFRVIPRWLCHLLLSVKIVLVSVSFSFAQQNTDRVNLDMKNASLSEVFDEIKRQTKLSFMFSNDDVKHVQRKDYVIKNTTLDVALKQCLEGSGLEYELTSNQVVIIRKAAVKAQKIEQVKLSGVVRDQKGETLPGVTVMIKGTTLGGTTDIDGKYALTVPLTKDMILVFSFVGMETQEVAYKGQGKIDVTLAPSVTEMQEVVVTGIFTRKAESYTGAARTVKAEDLAKVGNMNVLQALKNIDPSFQVIESNQFGSDPNRVPEIQMRGASSFTDMKDKYQTNPNQPLFIVDGFEQTIEKVMDMDMNRVESITTLKDATAKALYGSKGANGVVVIETKRPVIGQMTVSYTGSLDIQAPDLSSYNLCDAWEKLEVERLSGIYTSSTNNPVGQQQRDELYQALKKEVERGVDTYWLSKPLRTGVGQKHSLNFEGGDEFIRYNVNVSYNNVAGVMKGSDRETYGGGFTFSYRYKSLLFREQLSLLHNKAENSPYGTFSDYAKLNPYWRTHNEDGTIREILNPIEVSFGDDPIYNPLINKTLNTKDVSKYTDITNNFYIEWNVFKDLKATGRIGFTSRTDESDIFYPRDHTMFRKENMTDEEYFKRGQYTKQNGKMTTLTTDVALNYSKTWNEKHVLFANTQWSLGETKSESVTFQAEGFANDKLDYITHAQQYLEGGKPSGSESVSRETSILASVNYSYDSRYLFDGNYRANASSLFGADKRWGHFWSLGIGWNIHNESFMQDFGWLQRLKLRASTGYTGSQNFNSYQAISTYKYYSDEVYDNIIGSYLMSLANPDLQWQKTQDNNVGLDLSIFGRVDLTFDYYIKNTSNLLTPVTLPPSAGFSSYTENLGKSQNKGFELQASVRAINNSDQDLHLNVFASLMHNTNKIKEINEALSSMNDSKDSDKGLNYDQNTKEKTTKPSVRYAEGQSMSAIWAVRSLGIDPGTGNELFLTKDGYLTYTWDSDDQIVCGDELPKYTGTFGFNLDWKGFSVNTSFYYRLGGQMYNQTLVDKVENCDMNYNVDHRVYTGRWTTPGQKAEFKKMTDPNYFTRPTSRFVQDLSELQMTSLNIGYDFRNCKFMQKGIIERLKLSFYMNDVFRLSTVKTERGTDYPFARSFSFQLQATF</sequence>
<dbReference type="InterPro" id="IPR023996">
    <property type="entry name" value="TonB-dep_OMP_SusC/RagA"/>
</dbReference>
<evidence type="ECO:0000256" key="3">
    <source>
        <dbReference type="ARBA" id="ARBA00022452"/>
    </source>
</evidence>
<dbReference type="PROSITE" id="PS52016">
    <property type="entry name" value="TONB_DEPENDENT_REC_3"/>
    <property type="match status" value="1"/>
</dbReference>
<dbReference type="STRING" id="1121130.GCA_000519105_02113"/>
<dbReference type="SUPFAM" id="SSF49464">
    <property type="entry name" value="Carboxypeptidase regulatory domain-like"/>
    <property type="match status" value="1"/>
</dbReference>
<dbReference type="Gene3D" id="2.170.130.10">
    <property type="entry name" value="TonB-dependent receptor, plug domain"/>
    <property type="match status" value="1"/>
</dbReference>
<organism evidence="10 11">
    <name type="scientific">Butyricimonas virosa</name>
    <dbReference type="NCBI Taxonomy" id="544645"/>
    <lineage>
        <taxon>Bacteria</taxon>
        <taxon>Pseudomonadati</taxon>
        <taxon>Bacteroidota</taxon>
        <taxon>Bacteroidia</taxon>
        <taxon>Bacteroidales</taxon>
        <taxon>Odoribacteraceae</taxon>
        <taxon>Butyricimonas</taxon>
    </lineage>
</organism>
<dbReference type="Gene3D" id="3.55.50.30">
    <property type="match status" value="1"/>
</dbReference>
<evidence type="ECO:0000256" key="4">
    <source>
        <dbReference type="ARBA" id="ARBA00022692"/>
    </source>
</evidence>
<dbReference type="AlphaFoldDB" id="A0A412WUF0"/>
<dbReference type="Pfam" id="PF07715">
    <property type="entry name" value="Plug"/>
    <property type="match status" value="1"/>
</dbReference>
<dbReference type="InterPro" id="IPR036942">
    <property type="entry name" value="Beta-barrel_TonB_sf"/>
</dbReference>
<dbReference type="InterPro" id="IPR039426">
    <property type="entry name" value="TonB-dep_rcpt-like"/>
</dbReference>
<evidence type="ECO:0000313" key="11">
    <source>
        <dbReference type="Proteomes" id="UP000283589"/>
    </source>
</evidence>
<evidence type="ECO:0000256" key="2">
    <source>
        <dbReference type="ARBA" id="ARBA00022448"/>
    </source>
</evidence>
<dbReference type="InterPro" id="IPR037066">
    <property type="entry name" value="Plug_dom_sf"/>
</dbReference>
<feature type="domain" description="Secretin/TonB short N-terminal" evidence="9">
    <location>
        <begin position="63"/>
        <end position="115"/>
    </location>
</feature>
<comment type="caution">
    <text evidence="10">The sequence shown here is derived from an EMBL/GenBank/DDBJ whole genome shotgun (WGS) entry which is preliminary data.</text>
</comment>
<evidence type="ECO:0000256" key="5">
    <source>
        <dbReference type="ARBA" id="ARBA00023136"/>
    </source>
</evidence>
<dbReference type="SUPFAM" id="SSF56935">
    <property type="entry name" value="Porins"/>
    <property type="match status" value="1"/>
</dbReference>
<evidence type="ECO:0000256" key="8">
    <source>
        <dbReference type="SAM" id="MobiDB-lite"/>
    </source>
</evidence>
<dbReference type="InterPro" id="IPR012910">
    <property type="entry name" value="Plug_dom"/>
</dbReference>
<dbReference type="NCBIfam" id="TIGR04057">
    <property type="entry name" value="SusC_RagA_signa"/>
    <property type="match status" value="1"/>
</dbReference>
<dbReference type="GO" id="GO:0009279">
    <property type="term" value="C:cell outer membrane"/>
    <property type="evidence" value="ECO:0007669"/>
    <property type="project" value="UniProtKB-SubCell"/>
</dbReference>
<feature type="region of interest" description="Disordered" evidence="8">
    <location>
        <begin position="900"/>
        <end position="925"/>
    </location>
</feature>
<dbReference type="InterPro" id="IPR023997">
    <property type="entry name" value="TonB-dep_OMP_SusC/RagA_CS"/>
</dbReference>
<protein>
    <submittedName>
        <fullName evidence="10">SusC/RagA family TonB-linked outer membrane protein</fullName>
    </submittedName>
</protein>
<name>A0A412WUF0_9BACT</name>
<dbReference type="Gene3D" id="2.60.40.1120">
    <property type="entry name" value="Carboxypeptidase-like, regulatory domain"/>
    <property type="match status" value="1"/>
</dbReference>
<evidence type="ECO:0000259" key="9">
    <source>
        <dbReference type="SMART" id="SM00965"/>
    </source>
</evidence>
<evidence type="ECO:0000256" key="7">
    <source>
        <dbReference type="PROSITE-ProRule" id="PRU01360"/>
    </source>
</evidence>
<dbReference type="NCBIfam" id="TIGR04056">
    <property type="entry name" value="OMP_RagA_SusC"/>
    <property type="match status" value="1"/>
</dbReference>
<dbReference type="EMBL" id="QRZA01000046">
    <property type="protein sequence ID" value="RGV30872.1"/>
    <property type="molecule type" value="Genomic_DNA"/>
</dbReference>
<comment type="subcellular location">
    <subcellularLocation>
        <location evidence="1 7">Cell outer membrane</location>
        <topology evidence="1 7">Multi-pass membrane protein</topology>
    </subcellularLocation>
</comment>
<dbReference type="InterPro" id="IPR008969">
    <property type="entry name" value="CarboxyPept-like_regulatory"/>
</dbReference>
<dbReference type="Pfam" id="PF13715">
    <property type="entry name" value="CarbopepD_reg_2"/>
    <property type="match status" value="1"/>
</dbReference>
<dbReference type="RefSeq" id="WP_118261553.1">
    <property type="nucleotide sequence ID" value="NZ_CALBWO010000032.1"/>
</dbReference>
<evidence type="ECO:0000256" key="6">
    <source>
        <dbReference type="ARBA" id="ARBA00023237"/>
    </source>
</evidence>
<feature type="compositionally biased region" description="Basic and acidic residues" evidence="8">
    <location>
        <begin position="902"/>
        <end position="921"/>
    </location>
</feature>